<evidence type="ECO:0000313" key="2">
    <source>
        <dbReference type="EMBL" id="AKF25739.1"/>
    </source>
</evidence>
<gene>
    <name evidence="2" type="ORF">YH65_10335</name>
</gene>
<evidence type="ECO:0000259" key="1">
    <source>
        <dbReference type="Pfam" id="PF13449"/>
    </source>
</evidence>
<protein>
    <recommendedName>
        <fullName evidence="1">Phytase-like domain-containing protein</fullName>
    </recommendedName>
</protein>
<reference evidence="2 3" key="1">
    <citation type="submission" date="2015-04" db="EMBL/GenBank/DDBJ databases">
        <title>Complete genome sequence of Sulfurovum lithotrophicum ATCC BAA-797T.</title>
        <authorList>
            <person name="Ahn J."/>
            <person name="Park G."/>
            <person name="Jeon W."/>
            <person name="Jang Y."/>
            <person name="Jang M."/>
            <person name="Lee H."/>
            <person name="Lee H."/>
        </authorList>
    </citation>
    <scope>NUCLEOTIDE SEQUENCE [LARGE SCALE GENOMIC DNA]</scope>
    <source>
        <strain evidence="3">ATCC BAA-797 / 42BKT</strain>
    </source>
</reference>
<dbReference type="Pfam" id="PF13449">
    <property type="entry name" value="Phytase-like"/>
    <property type="match status" value="1"/>
</dbReference>
<feature type="domain" description="Phytase-like" evidence="1">
    <location>
        <begin position="53"/>
        <end position="299"/>
    </location>
</feature>
<dbReference type="OrthoDB" id="9798693at2"/>
<dbReference type="EMBL" id="CP011308">
    <property type="protein sequence ID" value="AKF25739.1"/>
    <property type="molecule type" value="Genomic_DNA"/>
</dbReference>
<accession>A0A7U4M2M2</accession>
<reference evidence="3" key="2">
    <citation type="journal article" date="2017" name="Stand. Genomic Sci.">
        <title>Complete genome sequence of the sulfur-oxidizing chemolithoautotrophic Sulfurovum lithotrophicum 42BKTT.</title>
        <authorList>
            <person name="Jeon W."/>
            <person name="Priscilla L."/>
            <person name="Park G."/>
            <person name="Lee H."/>
            <person name="Lee N."/>
            <person name="Lee D."/>
            <person name="Kwon H."/>
            <person name="Ahn I."/>
            <person name="Lee C."/>
            <person name="Lee H."/>
            <person name="Ahn J."/>
        </authorList>
    </citation>
    <scope>NUCLEOTIDE SEQUENCE [LARGE SCALE GENOMIC DNA]</scope>
    <source>
        <strain evidence="3">ATCC BAA-797 / 42BKT</strain>
    </source>
</reference>
<dbReference type="InterPro" id="IPR027372">
    <property type="entry name" value="Phytase-like_dom"/>
</dbReference>
<sequence>MKILFVVLILGQMLAAGVFGANIVPQKIDKEKLWIRILDQKELSFLEIDDVKFSEISDLAYDKKVKSLFMVSDEGKLFEFKAVFADKIKRLKPQRAGRLLKKNGKKFKKWRRDSEGMTLDGKGRLLISFEEKPKIGWFHKNSDKYGRLIKKYKLPKKLRSMKRFRSKNKGMEALAWHPRYGILTALEYPPKGVDKKRQSIYALSGKEWHFKAEPEMNSAISAIEVMDDGNILVLERSFTGYMNPFVVTLKKVYIDRCKKGMCPAKVLAKMNSHKGWDVDNFEGLAKVGKHRYVMISDDNDNFFQKTLLIYFKVKEK</sequence>
<evidence type="ECO:0000313" key="3">
    <source>
        <dbReference type="Proteomes" id="UP000034444"/>
    </source>
</evidence>
<dbReference type="RefSeq" id="WP_046551801.1">
    <property type="nucleotide sequence ID" value="NZ_CP011308.1"/>
</dbReference>
<organism evidence="2 3">
    <name type="scientific">Sulfurovum lithotrophicum</name>
    <dbReference type="NCBI Taxonomy" id="206403"/>
    <lineage>
        <taxon>Bacteria</taxon>
        <taxon>Pseudomonadati</taxon>
        <taxon>Campylobacterota</taxon>
        <taxon>Epsilonproteobacteria</taxon>
        <taxon>Campylobacterales</taxon>
        <taxon>Sulfurovaceae</taxon>
        <taxon>Sulfurovum</taxon>
    </lineage>
</organism>
<keyword evidence="3" id="KW-1185">Reference proteome</keyword>
<dbReference type="AlphaFoldDB" id="A0A7U4M2M2"/>
<dbReference type="PIRSF" id="PIRSF031900">
    <property type="entry name" value="UCP031900"/>
    <property type="match status" value="1"/>
</dbReference>
<name>A0A7U4M2M2_9BACT</name>
<dbReference type="KEGG" id="slh:YH65_10335"/>
<proteinExistence type="predicted"/>
<dbReference type="Proteomes" id="UP000034444">
    <property type="component" value="Chromosome"/>
</dbReference>
<dbReference type="InterPro" id="IPR014567">
    <property type="entry name" value="UCP031900"/>
</dbReference>